<sequence length="246" mass="26738">MPLGDKASRVLKLMMGMRSPRIASAMAAYGFKDSDLQEGWALLHAVGRVKLDANGIPTTDTNTLAELDAWENRWFPIASATLERRFPAVHAQIFKNLSQTEGPAVAVSVRTFLERFDQMAQGTGSYGAEGKQARDLLVSRGLTESVLNDARTLLENVGKIAVSKEPVAPQDPKIAEKAENDLWAWYLEWSQIARIAVTQRALLKQLGFMASRSKSHAADDGEETDDEVPVPPGGTAKPTVPAAPNV</sequence>
<name>A0A0K1PP97_9BACT</name>
<evidence type="ECO:0000313" key="2">
    <source>
        <dbReference type="EMBL" id="AKU95365.1"/>
    </source>
</evidence>
<dbReference type="AlphaFoldDB" id="A0A0K1PP97"/>
<evidence type="ECO:0000256" key="1">
    <source>
        <dbReference type="SAM" id="MobiDB-lite"/>
    </source>
</evidence>
<evidence type="ECO:0000313" key="3">
    <source>
        <dbReference type="Proteomes" id="UP000064967"/>
    </source>
</evidence>
<keyword evidence="3" id="KW-1185">Reference proteome</keyword>
<accession>A0A0K1PP97</accession>
<gene>
    <name evidence="2" type="ORF">AKJ09_02029</name>
</gene>
<reference evidence="2 3" key="1">
    <citation type="submission" date="2015-08" db="EMBL/GenBank/DDBJ databases">
        <authorList>
            <person name="Babu N.S."/>
            <person name="Beckwith C.J."/>
            <person name="Beseler K.G."/>
            <person name="Brison A."/>
            <person name="Carone J.V."/>
            <person name="Caskin T.P."/>
            <person name="Diamond M."/>
            <person name="Durham M.E."/>
            <person name="Foxe J.M."/>
            <person name="Go M."/>
            <person name="Henderson B.A."/>
            <person name="Jones I.B."/>
            <person name="McGettigan J.A."/>
            <person name="Micheletti S.J."/>
            <person name="Nasrallah M.E."/>
            <person name="Ortiz D."/>
            <person name="Piller C.R."/>
            <person name="Privatt S.R."/>
            <person name="Schneider S.L."/>
            <person name="Sharp S."/>
            <person name="Smith T.C."/>
            <person name="Stanton J.D."/>
            <person name="Ullery H.E."/>
            <person name="Wilson R.J."/>
            <person name="Serrano M.G."/>
            <person name="Buck G."/>
            <person name="Lee V."/>
            <person name="Wang Y."/>
            <person name="Carvalho R."/>
            <person name="Voegtly L."/>
            <person name="Shi R."/>
            <person name="Duckworth R."/>
            <person name="Johnson A."/>
            <person name="Loviza R."/>
            <person name="Walstead R."/>
            <person name="Shah Z."/>
            <person name="Kiflezghi M."/>
            <person name="Wade K."/>
            <person name="Ball S.L."/>
            <person name="Bradley K.W."/>
            <person name="Asai D.J."/>
            <person name="Bowman C.A."/>
            <person name="Russell D.A."/>
            <person name="Pope W.H."/>
            <person name="Jacobs-Sera D."/>
            <person name="Hendrix R.W."/>
            <person name="Hatfull G.F."/>
        </authorList>
    </citation>
    <scope>NUCLEOTIDE SEQUENCE [LARGE SCALE GENOMIC DNA]</scope>
    <source>
        <strain evidence="2 3">DSM 27648</strain>
    </source>
</reference>
<dbReference type="EMBL" id="CP012333">
    <property type="protein sequence ID" value="AKU95365.1"/>
    <property type="molecule type" value="Genomic_DNA"/>
</dbReference>
<protein>
    <submittedName>
        <fullName evidence="2">Uncharacterized protein</fullName>
    </submittedName>
</protein>
<proteinExistence type="predicted"/>
<organism evidence="2 3">
    <name type="scientific">Labilithrix luteola</name>
    <dbReference type="NCBI Taxonomy" id="1391654"/>
    <lineage>
        <taxon>Bacteria</taxon>
        <taxon>Pseudomonadati</taxon>
        <taxon>Myxococcota</taxon>
        <taxon>Polyangia</taxon>
        <taxon>Polyangiales</taxon>
        <taxon>Labilitrichaceae</taxon>
        <taxon>Labilithrix</taxon>
    </lineage>
</organism>
<dbReference type="Proteomes" id="UP000064967">
    <property type="component" value="Chromosome"/>
</dbReference>
<dbReference type="KEGG" id="llu:AKJ09_02029"/>
<feature type="region of interest" description="Disordered" evidence="1">
    <location>
        <begin position="213"/>
        <end position="246"/>
    </location>
</feature>